<gene>
    <name evidence="3" type="ORF">R1sor_013437</name>
</gene>
<comment type="caution">
    <text evidence="3">The sequence shown here is derived from an EMBL/GenBank/DDBJ whole genome shotgun (WGS) entry which is preliminary data.</text>
</comment>
<proteinExistence type="inferred from homology"/>
<dbReference type="SUPFAM" id="SSF54909">
    <property type="entry name" value="Dimeric alpha+beta barrel"/>
    <property type="match status" value="1"/>
</dbReference>
<accession>A0ABD3H756</accession>
<keyword evidence="4" id="KW-1185">Reference proteome</keyword>
<name>A0ABD3H756_9MARC</name>
<sequence>MANQARLILLQPEGTTSGFDWTGKLRDAISRLPSVREKVTQIVEFQRKAEWGKKLVDAGYAMKPFIGALSIYSSDVDGLKELISTILKENEVKDSSPVWLVGNDEDKITKTPKDPSKPLAKFMALIVRNPNLTTQQFHSHWSGPHAALFCGQSVSQEKVVIYKQFHSSPEWTKDFVQLGLSIAEFEGVVEVWLETAEDVEAVFCNPEYVEEMRPDEIMLLNLERSGIMIGSDSVETEKFVAAS</sequence>
<comment type="similarity">
    <text evidence="1">Belongs to the tpcK family.</text>
</comment>
<dbReference type="AlphaFoldDB" id="A0ABD3H756"/>
<evidence type="ECO:0000259" key="2">
    <source>
        <dbReference type="Pfam" id="PF07110"/>
    </source>
</evidence>
<organism evidence="3 4">
    <name type="scientific">Riccia sorocarpa</name>
    <dbReference type="NCBI Taxonomy" id="122646"/>
    <lineage>
        <taxon>Eukaryota</taxon>
        <taxon>Viridiplantae</taxon>
        <taxon>Streptophyta</taxon>
        <taxon>Embryophyta</taxon>
        <taxon>Marchantiophyta</taxon>
        <taxon>Marchantiopsida</taxon>
        <taxon>Marchantiidae</taxon>
        <taxon>Marchantiales</taxon>
        <taxon>Ricciaceae</taxon>
        <taxon>Riccia</taxon>
    </lineage>
</organism>
<evidence type="ECO:0000256" key="1">
    <source>
        <dbReference type="ARBA" id="ARBA00005986"/>
    </source>
</evidence>
<dbReference type="InterPro" id="IPR009799">
    <property type="entry name" value="EthD_dom"/>
</dbReference>
<evidence type="ECO:0000313" key="3">
    <source>
        <dbReference type="EMBL" id="KAL3687128.1"/>
    </source>
</evidence>
<feature type="domain" description="EthD" evidence="2">
    <location>
        <begin position="130"/>
        <end position="216"/>
    </location>
</feature>
<dbReference type="Gene3D" id="3.30.70.100">
    <property type="match status" value="1"/>
</dbReference>
<dbReference type="Pfam" id="PF07110">
    <property type="entry name" value="EthD"/>
    <property type="match status" value="1"/>
</dbReference>
<protein>
    <recommendedName>
        <fullName evidence="2">EthD domain-containing protein</fullName>
    </recommendedName>
</protein>
<reference evidence="3 4" key="1">
    <citation type="submission" date="2024-09" db="EMBL/GenBank/DDBJ databases">
        <title>Chromosome-scale assembly of Riccia sorocarpa.</title>
        <authorList>
            <person name="Paukszto L."/>
        </authorList>
    </citation>
    <scope>NUCLEOTIDE SEQUENCE [LARGE SCALE GENOMIC DNA]</scope>
    <source>
        <strain evidence="3">LP-2024</strain>
        <tissue evidence="3">Aerial parts of the thallus</tissue>
    </source>
</reference>
<dbReference type="Proteomes" id="UP001633002">
    <property type="component" value="Unassembled WGS sequence"/>
</dbReference>
<dbReference type="InterPro" id="IPR011008">
    <property type="entry name" value="Dimeric_a/b-barrel"/>
</dbReference>
<evidence type="ECO:0000313" key="4">
    <source>
        <dbReference type="Proteomes" id="UP001633002"/>
    </source>
</evidence>
<dbReference type="EMBL" id="JBJQOH010000004">
    <property type="protein sequence ID" value="KAL3687128.1"/>
    <property type="molecule type" value="Genomic_DNA"/>
</dbReference>